<keyword evidence="3" id="KW-1185">Reference proteome</keyword>
<comment type="caution">
    <text evidence="2">The sequence shown here is derived from an EMBL/GenBank/DDBJ whole genome shotgun (WGS) entry which is preliminary data.</text>
</comment>
<organism evidence="2 3">
    <name type="scientific">Laspinema olomoucense D3b</name>
    <dbReference type="NCBI Taxonomy" id="2953688"/>
    <lineage>
        <taxon>Bacteria</taxon>
        <taxon>Bacillati</taxon>
        <taxon>Cyanobacteriota</taxon>
        <taxon>Cyanophyceae</taxon>
        <taxon>Oscillatoriophycideae</taxon>
        <taxon>Oscillatoriales</taxon>
        <taxon>Laspinemataceae</taxon>
        <taxon>Laspinema</taxon>
        <taxon>Laspinema olomoucense</taxon>
    </lineage>
</organism>
<evidence type="ECO:0000313" key="2">
    <source>
        <dbReference type="EMBL" id="MCT7977457.1"/>
    </source>
</evidence>
<evidence type="ECO:0000256" key="1">
    <source>
        <dbReference type="SAM" id="MobiDB-lite"/>
    </source>
</evidence>
<name>A0ABT2N471_9CYAN</name>
<dbReference type="EMBL" id="JAMXFA010000007">
    <property type="protein sequence ID" value="MCT7977457.1"/>
    <property type="molecule type" value="Genomic_DNA"/>
</dbReference>
<accession>A0ABT2N471</accession>
<sequence length="60" mass="6648">MVHYTIADPFNKMPVENTPKPNQDDGCNAADANSSEETQSTSIIEIDNLPSRILMLNVTR</sequence>
<protein>
    <submittedName>
        <fullName evidence="2">Uncharacterized protein</fullName>
    </submittedName>
</protein>
<evidence type="ECO:0000313" key="3">
    <source>
        <dbReference type="Proteomes" id="UP001525961"/>
    </source>
</evidence>
<reference evidence="2 3" key="1">
    <citation type="journal article" date="2022" name="Front. Microbiol.">
        <title>High genomic differentiation and limited gene flow indicate recent cryptic speciation within the genus Laspinema (cyanobacteria).</title>
        <authorList>
            <person name="Stanojkovic A."/>
            <person name="Skoupy S."/>
            <person name="Skaloud P."/>
            <person name="Dvorak P."/>
        </authorList>
    </citation>
    <scope>NUCLEOTIDE SEQUENCE [LARGE SCALE GENOMIC DNA]</scope>
    <source>
        <strain evidence="2 3">D3b</strain>
    </source>
</reference>
<dbReference type="Proteomes" id="UP001525961">
    <property type="component" value="Unassembled WGS sequence"/>
</dbReference>
<proteinExistence type="predicted"/>
<gene>
    <name evidence="2" type="ORF">NG792_07055</name>
</gene>
<dbReference type="RefSeq" id="WP_261196647.1">
    <property type="nucleotide sequence ID" value="NZ_JAMXFA010000007.1"/>
</dbReference>
<feature type="region of interest" description="Disordered" evidence="1">
    <location>
        <begin position="1"/>
        <end position="41"/>
    </location>
</feature>